<reference evidence="1" key="1">
    <citation type="submission" date="2021-02" db="EMBL/GenBank/DDBJ databases">
        <authorList>
            <person name="Dougan E. K."/>
            <person name="Rhodes N."/>
            <person name="Thang M."/>
            <person name="Chan C."/>
        </authorList>
    </citation>
    <scope>NUCLEOTIDE SEQUENCE</scope>
</reference>
<dbReference type="OrthoDB" id="444482at2759"/>
<keyword evidence="2" id="KW-1185">Reference proteome</keyword>
<evidence type="ECO:0000313" key="1">
    <source>
        <dbReference type="EMBL" id="CAE7502131.1"/>
    </source>
</evidence>
<protein>
    <submittedName>
        <fullName evidence="1">Uncharacterized protein</fullName>
    </submittedName>
</protein>
<dbReference type="AlphaFoldDB" id="A0A812T251"/>
<accession>A0A812T251</accession>
<proteinExistence type="predicted"/>
<sequence>MAVLVLVHATPTAVPVISRVEQAISKIDVGSLDVQKITSDILNGKVDLTGLAKEIDLGPPTKTEAPKIDIVE</sequence>
<comment type="caution">
    <text evidence="1">The sequence shown here is derived from an EMBL/GenBank/DDBJ whole genome shotgun (WGS) entry which is preliminary data.</text>
</comment>
<name>A0A812T251_9DINO</name>
<dbReference type="Proteomes" id="UP000604046">
    <property type="component" value="Unassembled WGS sequence"/>
</dbReference>
<evidence type="ECO:0000313" key="2">
    <source>
        <dbReference type="Proteomes" id="UP000604046"/>
    </source>
</evidence>
<organism evidence="1 2">
    <name type="scientific">Symbiodinium natans</name>
    <dbReference type="NCBI Taxonomy" id="878477"/>
    <lineage>
        <taxon>Eukaryota</taxon>
        <taxon>Sar</taxon>
        <taxon>Alveolata</taxon>
        <taxon>Dinophyceae</taxon>
        <taxon>Suessiales</taxon>
        <taxon>Symbiodiniaceae</taxon>
        <taxon>Symbiodinium</taxon>
    </lineage>
</organism>
<dbReference type="EMBL" id="CAJNDS010002504">
    <property type="protein sequence ID" value="CAE7502131.1"/>
    <property type="molecule type" value="Genomic_DNA"/>
</dbReference>
<gene>
    <name evidence="1" type="ORF">SNAT2548_LOCUS28122</name>
</gene>